<reference evidence="1 2" key="1">
    <citation type="submission" date="2016-03" db="EMBL/GenBank/DDBJ databases">
        <title>Spore heat resistance.</title>
        <authorList>
            <person name="Boekhorst J."/>
            <person name="Berendsen E.M."/>
            <person name="Wells-Bennik M.H."/>
            <person name="Kuipers O.P."/>
        </authorList>
    </citation>
    <scope>NUCLEOTIDE SEQUENCE [LARGE SCALE GENOMIC DNA]</scope>
    <source>
        <strain evidence="1 2">GS8</strain>
    </source>
</reference>
<organism evidence="1 2">
    <name type="scientific">Geobacillus stearothermophilus</name>
    <name type="common">Bacillus stearothermophilus</name>
    <dbReference type="NCBI Taxonomy" id="1422"/>
    <lineage>
        <taxon>Bacteria</taxon>
        <taxon>Bacillati</taxon>
        <taxon>Bacillota</taxon>
        <taxon>Bacilli</taxon>
        <taxon>Bacillales</taxon>
        <taxon>Anoxybacillaceae</taxon>
        <taxon>Geobacillus</taxon>
    </lineage>
</organism>
<accession>A0ABQ7HHI0</accession>
<dbReference type="EMBL" id="LUCS01000018">
    <property type="protein sequence ID" value="KAF6511649.1"/>
    <property type="molecule type" value="Genomic_DNA"/>
</dbReference>
<keyword evidence="2" id="KW-1185">Reference proteome</keyword>
<sequence length="41" mass="4617">MTSTFPCNIVNLVGVYLEEKGCLKGNETPFFGRSSLVRPRR</sequence>
<comment type="caution">
    <text evidence="1">The sequence shown here is derived from an EMBL/GenBank/DDBJ whole genome shotgun (WGS) entry which is preliminary data.</text>
</comment>
<protein>
    <submittedName>
        <fullName evidence="1">Uncharacterized protein</fullName>
    </submittedName>
</protein>
<proteinExistence type="predicted"/>
<evidence type="ECO:0000313" key="2">
    <source>
        <dbReference type="Proteomes" id="UP000773850"/>
    </source>
</evidence>
<name>A0ABQ7HHI0_GEOSE</name>
<evidence type="ECO:0000313" key="1">
    <source>
        <dbReference type="EMBL" id="KAF6511649.1"/>
    </source>
</evidence>
<gene>
    <name evidence="1" type="ORF">GS8_1225</name>
</gene>
<dbReference type="Proteomes" id="UP000773850">
    <property type="component" value="Unassembled WGS sequence"/>
</dbReference>